<dbReference type="Pfam" id="PF03415">
    <property type="entry name" value="Peptidase_C11"/>
    <property type="match status" value="1"/>
</dbReference>
<gene>
    <name evidence="1" type="ORF">HMPREF9441_02923</name>
</gene>
<dbReference type="PATRIC" id="fig|762968.3.peg.2601"/>
<keyword evidence="2" id="KW-1185">Reference proteome</keyword>
<proteinExistence type="predicted"/>
<dbReference type="PANTHER" id="PTHR37835">
    <property type="entry name" value="ALPHA-CLOSTRIPAIN"/>
    <property type="match status" value="1"/>
</dbReference>
<dbReference type="InterPro" id="IPR005077">
    <property type="entry name" value="Peptidase_C11"/>
</dbReference>
<dbReference type="Proteomes" id="UP000003598">
    <property type="component" value="Unassembled WGS sequence"/>
</dbReference>
<evidence type="ECO:0000313" key="2">
    <source>
        <dbReference type="Proteomes" id="UP000003598"/>
    </source>
</evidence>
<name>G5SU68_9BACT</name>
<evidence type="ECO:0000313" key="1">
    <source>
        <dbReference type="EMBL" id="EHG99311.1"/>
    </source>
</evidence>
<dbReference type="STRING" id="762968.HMPREF9441_02923"/>
<protein>
    <submittedName>
        <fullName evidence="1">Clostripain family protein</fullName>
    </submittedName>
</protein>
<reference evidence="1 2" key="1">
    <citation type="submission" date="2011-03" db="EMBL/GenBank/DDBJ databases">
        <authorList>
            <person name="Weinstock G."/>
            <person name="Sodergren E."/>
            <person name="Clifton S."/>
            <person name="Fulton L."/>
            <person name="Fulton B."/>
            <person name="Courtney L."/>
            <person name="Fronick C."/>
            <person name="Harrison M."/>
            <person name="Strong C."/>
            <person name="Farmer C."/>
            <person name="Delahaunty K."/>
            <person name="Markovic C."/>
            <person name="Hall O."/>
            <person name="Minx P."/>
            <person name="Tomlinson C."/>
            <person name="Mitreva M."/>
            <person name="Hou S."/>
            <person name="Chen J."/>
            <person name="Wollam A."/>
            <person name="Pepin K.H."/>
            <person name="Johnson M."/>
            <person name="Bhonagiri V."/>
            <person name="Zhang X."/>
            <person name="Suruliraj S."/>
            <person name="Warren W."/>
            <person name="Chinwalla A."/>
            <person name="Mardis E.R."/>
            <person name="Wilson R.K."/>
        </authorList>
    </citation>
    <scope>NUCLEOTIDE SEQUENCE [LARGE SCALE GENOMIC DNA]</scope>
    <source>
        <strain evidence="1 2">YIT 11840</strain>
    </source>
</reference>
<dbReference type="HOGENOM" id="CLU_043496_1_0_10"/>
<dbReference type="EMBL" id="AFFY01000045">
    <property type="protein sequence ID" value="EHG99311.1"/>
    <property type="molecule type" value="Genomic_DNA"/>
</dbReference>
<comment type="caution">
    <text evidence="1">The sequence shown here is derived from an EMBL/GenBank/DDBJ whole genome shotgun (WGS) entry which is preliminary data.</text>
</comment>
<dbReference type="PANTHER" id="PTHR37835:SF1">
    <property type="entry name" value="ALPHA-CLOSTRIPAIN"/>
    <property type="match status" value="1"/>
</dbReference>
<sequence length="465" mass="52886">MKRAGHLFLRSEESVESIFLLVFCQIAMSLFFDKRFGLYFIFSTFVKLIKKRINMEFRIKGCIGALMMGCVFAACEDDTDKGGPDVDQPKEATYLLYMVGQNDLKQYLNANISDMKIGYGKSDINANVLVYADISSVPTLYLIGKDNSGKVQQTTVKTYPDQYSVDPEVMKEVINDVFTLYPAERKGVAFSSHANGSLYTPNTVRKRAFGDEESGYSMNITDIREALEGCPYMDVIMFDACLMANMETAYELKDRAHYFLAAPNSIPAEGFPYDKALPHLLKMDAAGLARAAQAYMKHFQNNDVEWDDFVSISVSDLSQMNALALYMDSLFQDEAVQNHLMKVDRDDLQMFETGFQLYDYGEWVDSIGLSSPYVPKIRTILDEAVVYKEHSDYSSVNDYTAMPEIPIKDGAFSGLSTYVPPRVSQLLQPGYDMLMMRFFTSLKWYRDAGFWRVPLYNIFEQDAEE</sequence>
<dbReference type="Gene3D" id="3.40.50.11970">
    <property type="match status" value="1"/>
</dbReference>
<accession>G5SU68</accession>
<dbReference type="AlphaFoldDB" id="G5SU68"/>
<dbReference type="eggNOG" id="COG2931">
    <property type="taxonomic scope" value="Bacteria"/>
</dbReference>
<dbReference type="OrthoDB" id="5507507at2"/>
<organism evidence="1 2">
    <name type="scientific">Paraprevotella clara YIT 11840</name>
    <dbReference type="NCBI Taxonomy" id="762968"/>
    <lineage>
        <taxon>Bacteria</taxon>
        <taxon>Pseudomonadati</taxon>
        <taxon>Bacteroidota</taxon>
        <taxon>Bacteroidia</taxon>
        <taxon>Bacteroidales</taxon>
        <taxon>Prevotellaceae</taxon>
        <taxon>Paraprevotella</taxon>
    </lineage>
</organism>